<evidence type="ECO:0000256" key="2">
    <source>
        <dbReference type="SAM" id="Phobius"/>
    </source>
</evidence>
<protein>
    <submittedName>
        <fullName evidence="3">Uncharacterized protein</fullName>
    </submittedName>
</protein>
<dbReference type="OrthoDB" id="1735038at2759"/>
<evidence type="ECO:0000256" key="1">
    <source>
        <dbReference type="SAM" id="MobiDB-lite"/>
    </source>
</evidence>
<dbReference type="EMBL" id="JACMSC010000004">
    <property type="protein sequence ID" value="KAG6525434.1"/>
    <property type="molecule type" value="Genomic_DNA"/>
</dbReference>
<comment type="caution">
    <text evidence="3">The sequence shown here is derived from an EMBL/GenBank/DDBJ whole genome shotgun (WGS) entry which is preliminary data.</text>
</comment>
<dbReference type="AlphaFoldDB" id="A0A8J5LTC3"/>
<gene>
    <name evidence="3" type="ORF">ZIOFF_015390</name>
</gene>
<keyword evidence="2" id="KW-0472">Membrane</keyword>
<evidence type="ECO:0000313" key="3">
    <source>
        <dbReference type="EMBL" id="KAG6525434.1"/>
    </source>
</evidence>
<keyword evidence="2" id="KW-0812">Transmembrane</keyword>
<name>A0A8J5LTC3_ZINOF</name>
<keyword evidence="4" id="KW-1185">Reference proteome</keyword>
<evidence type="ECO:0000313" key="4">
    <source>
        <dbReference type="Proteomes" id="UP000734854"/>
    </source>
</evidence>
<keyword evidence="2" id="KW-1133">Transmembrane helix</keyword>
<reference evidence="3 4" key="1">
    <citation type="submission" date="2020-08" db="EMBL/GenBank/DDBJ databases">
        <title>Plant Genome Project.</title>
        <authorList>
            <person name="Zhang R.-G."/>
        </authorList>
    </citation>
    <scope>NUCLEOTIDE SEQUENCE [LARGE SCALE GENOMIC DNA]</scope>
    <source>
        <tissue evidence="3">Rhizome</tissue>
    </source>
</reference>
<feature type="region of interest" description="Disordered" evidence="1">
    <location>
        <begin position="1"/>
        <end position="42"/>
    </location>
</feature>
<sequence>MVEKIAKGKSNWFHKSQTKKKEQTAAVLKGEKSSPAIRELEKREGKSRRMIQCVMAADDNLSELEVGMDGSRRGLAGAKALAKIPRGRSHGLTILIGVFSPVALFFSSSFLPAAESQGSHVRKLEEENDYFLTQKEHWFNQTLDHLSIMGYHKFQQRHYEFLDHYQAPKGPVFLVVCGEESCDGIYNYESYIATSVVLLAKLHLTSFSCT</sequence>
<feature type="transmembrane region" description="Helical" evidence="2">
    <location>
        <begin position="92"/>
        <end position="114"/>
    </location>
</feature>
<proteinExistence type="predicted"/>
<dbReference type="Proteomes" id="UP000734854">
    <property type="component" value="Unassembled WGS sequence"/>
</dbReference>
<organism evidence="3 4">
    <name type="scientific">Zingiber officinale</name>
    <name type="common">Ginger</name>
    <name type="synonym">Amomum zingiber</name>
    <dbReference type="NCBI Taxonomy" id="94328"/>
    <lineage>
        <taxon>Eukaryota</taxon>
        <taxon>Viridiplantae</taxon>
        <taxon>Streptophyta</taxon>
        <taxon>Embryophyta</taxon>
        <taxon>Tracheophyta</taxon>
        <taxon>Spermatophyta</taxon>
        <taxon>Magnoliopsida</taxon>
        <taxon>Liliopsida</taxon>
        <taxon>Zingiberales</taxon>
        <taxon>Zingiberaceae</taxon>
        <taxon>Zingiber</taxon>
    </lineage>
</organism>
<accession>A0A8J5LTC3</accession>